<protein>
    <submittedName>
        <fullName evidence="1">Uncharacterized protein</fullName>
    </submittedName>
</protein>
<evidence type="ECO:0000313" key="1">
    <source>
        <dbReference type="EMBL" id="KAI8558565.1"/>
    </source>
</evidence>
<dbReference type="EMBL" id="CM046391">
    <property type="protein sequence ID" value="KAI8558565.1"/>
    <property type="molecule type" value="Genomic_DNA"/>
</dbReference>
<reference evidence="1" key="1">
    <citation type="submission" date="2022-02" db="EMBL/GenBank/DDBJ databases">
        <title>Plant Genome Project.</title>
        <authorList>
            <person name="Zhang R.-G."/>
        </authorList>
    </citation>
    <scope>NUCLEOTIDE SEQUENCE</scope>
    <source>
        <strain evidence="1">AT1</strain>
    </source>
</reference>
<comment type="caution">
    <text evidence="1">The sequence shown here is derived from an EMBL/GenBank/DDBJ whole genome shotgun (WGS) entry which is preliminary data.</text>
</comment>
<dbReference type="Proteomes" id="UP001062846">
    <property type="component" value="Chromosome 4"/>
</dbReference>
<keyword evidence="2" id="KW-1185">Reference proteome</keyword>
<evidence type="ECO:0000313" key="2">
    <source>
        <dbReference type="Proteomes" id="UP001062846"/>
    </source>
</evidence>
<gene>
    <name evidence="1" type="ORF">RHMOL_Rhmol04G0104600</name>
</gene>
<sequence>MKRLGYHSESSFVFQDVEEEEKESILLYGPFGWRICFRGICNEGGFEGGYVIRGDLLRRVAPPLKKGGFVMSIFVFCLTMARAARRAWSDEEEESLLEKFTTLVDQGVWQAEHGFHPGYLEVLENQMRSSFPQGGIAKNHIEAKIKNWKQTCFQLQHMLQLPGFGWNATENRLLVEDAVWNEYVQVNRRARQMKEMQFSNYNRWCHCFGRE</sequence>
<organism evidence="1 2">
    <name type="scientific">Rhododendron molle</name>
    <name type="common">Chinese azalea</name>
    <name type="synonym">Azalea mollis</name>
    <dbReference type="NCBI Taxonomy" id="49168"/>
    <lineage>
        <taxon>Eukaryota</taxon>
        <taxon>Viridiplantae</taxon>
        <taxon>Streptophyta</taxon>
        <taxon>Embryophyta</taxon>
        <taxon>Tracheophyta</taxon>
        <taxon>Spermatophyta</taxon>
        <taxon>Magnoliopsida</taxon>
        <taxon>eudicotyledons</taxon>
        <taxon>Gunneridae</taxon>
        <taxon>Pentapetalae</taxon>
        <taxon>asterids</taxon>
        <taxon>Ericales</taxon>
        <taxon>Ericaceae</taxon>
        <taxon>Ericoideae</taxon>
        <taxon>Rhodoreae</taxon>
        <taxon>Rhododendron</taxon>
    </lineage>
</organism>
<proteinExistence type="predicted"/>
<name>A0ACC0NZC9_RHOML</name>
<accession>A0ACC0NZC9</accession>